<name>D3RYI8_FERPA</name>
<dbReference type="Proteomes" id="UP000002613">
    <property type="component" value="Chromosome"/>
</dbReference>
<evidence type="ECO:0000313" key="2">
    <source>
        <dbReference type="Proteomes" id="UP000002613"/>
    </source>
</evidence>
<accession>D3RYI8</accession>
<reference evidence="1 2" key="2">
    <citation type="journal article" date="2011" name="Stand. Genomic Sci.">
        <title>Complete genome sequence of Ferroglobus placidus AEDII12DO.</title>
        <authorList>
            <person name="Anderson I."/>
            <person name="Risso C."/>
            <person name="Holmes D."/>
            <person name="Lucas S."/>
            <person name="Copeland A."/>
            <person name="Lapidus A."/>
            <person name="Cheng J.F."/>
            <person name="Bruce D."/>
            <person name="Goodwin L."/>
            <person name="Pitluck S."/>
            <person name="Saunders E."/>
            <person name="Brettin T."/>
            <person name="Detter J.C."/>
            <person name="Han C."/>
            <person name="Tapia R."/>
            <person name="Larimer F."/>
            <person name="Land M."/>
            <person name="Hauser L."/>
            <person name="Woyke T."/>
            <person name="Lovley D."/>
            <person name="Kyrpides N."/>
            <person name="Ivanova N."/>
        </authorList>
    </citation>
    <scope>NUCLEOTIDE SEQUENCE [LARGE SCALE GENOMIC DNA]</scope>
    <source>
        <strain evidence="2">DSM 10642 / AEDII12DO</strain>
    </source>
</reference>
<reference evidence="2" key="1">
    <citation type="submission" date="2010-02" db="EMBL/GenBank/DDBJ databases">
        <title>Complete sequence of Ferroglobus placidus DSM 10642.</title>
        <authorList>
            <consortium name="US DOE Joint Genome Institute"/>
            <person name="Lucas S."/>
            <person name="Copeland A."/>
            <person name="Lapidus A."/>
            <person name="Cheng J.-F."/>
            <person name="Bruce D."/>
            <person name="Goodwin L."/>
            <person name="Pitluck S."/>
            <person name="Saunders E."/>
            <person name="Brettin T."/>
            <person name="Detter J.C."/>
            <person name="Han C."/>
            <person name="Tapia R."/>
            <person name="Larimer F."/>
            <person name="Land M."/>
            <person name="Hauser L."/>
            <person name="Kyrpides N."/>
            <person name="Ivanova N."/>
            <person name="Holmes D."/>
            <person name="Lovley D."/>
            <person name="Kyrpides N."/>
            <person name="Anderson I.J."/>
            <person name="Woyke T."/>
        </authorList>
    </citation>
    <scope>NUCLEOTIDE SEQUENCE [LARGE SCALE GENOMIC DNA]</scope>
    <source>
        <strain evidence="2">DSM 10642 / AEDII12DO</strain>
    </source>
</reference>
<evidence type="ECO:0000313" key="1">
    <source>
        <dbReference type="EMBL" id="ADC65551.1"/>
    </source>
</evidence>
<dbReference type="PaxDb" id="589924-Ferp_1400"/>
<dbReference type="HOGENOM" id="CLU_3210607_0_0_2"/>
<gene>
    <name evidence="1" type="ordered locus">Ferp_1400</name>
</gene>
<proteinExistence type="predicted"/>
<dbReference type="EMBL" id="CP001899">
    <property type="protein sequence ID" value="ADC65551.1"/>
    <property type="molecule type" value="Genomic_DNA"/>
</dbReference>
<dbReference type="AlphaFoldDB" id="D3RYI8"/>
<dbReference type="KEGG" id="fpl:Ferp_1400"/>
<dbReference type="STRING" id="589924.Ferp_1400"/>
<sequence length="44" mass="5025">MMMFLDLNQKKEYQTEKVIEKGMCAGSMILVQVEFIEAGIEVQA</sequence>
<keyword evidence="2" id="KW-1185">Reference proteome</keyword>
<protein>
    <submittedName>
        <fullName evidence="1">Uncharacterized protein</fullName>
    </submittedName>
</protein>
<organism evidence="1 2">
    <name type="scientific">Ferroglobus placidus (strain DSM 10642 / AEDII12DO)</name>
    <dbReference type="NCBI Taxonomy" id="589924"/>
    <lineage>
        <taxon>Archaea</taxon>
        <taxon>Methanobacteriati</taxon>
        <taxon>Methanobacteriota</taxon>
        <taxon>Archaeoglobi</taxon>
        <taxon>Archaeoglobales</taxon>
        <taxon>Archaeoglobaceae</taxon>
        <taxon>Ferroglobus</taxon>
    </lineage>
</organism>